<organism evidence="2">
    <name type="scientific">freshwater metagenome</name>
    <dbReference type="NCBI Taxonomy" id="449393"/>
    <lineage>
        <taxon>unclassified sequences</taxon>
        <taxon>metagenomes</taxon>
        <taxon>ecological metagenomes</taxon>
    </lineage>
</organism>
<name>A0A6J6DFR4_9ZZZZ</name>
<dbReference type="Gene3D" id="3.10.180.10">
    <property type="entry name" value="2,3-Dihydroxybiphenyl 1,2-Dioxygenase, domain 1"/>
    <property type="match status" value="1"/>
</dbReference>
<reference evidence="2" key="1">
    <citation type="submission" date="2020-05" db="EMBL/GenBank/DDBJ databases">
        <authorList>
            <person name="Chiriac C."/>
            <person name="Salcher M."/>
            <person name="Ghai R."/>
            <person name="Kavagutti S V."/>
        </authorList>
    </citation>
    <scope>NUCLEOTIDE SEQUENCE</scope>
</reference>
<protein>
    <submittedName>
        <fullName evidence="2">Unannotated protein</fullName>
    </submittedName>
</protein>
<evidence type="ECO:0000259" key="1">
    <source>
        <dbReference type="PROSITE" id="PS51819"/>
    </source>
</evidence>
<dbReference type="SUPFAM" id="SSF54593">
    <property type="entry name" value="Glyoxalase/Bleomycin resistance protein/Dihydroxybiphenyl dioxygenase"/>
    <property type="match status" value="1"/>
</dbReference>
<dbReference type="Pfam" id="PF18029">
    <property type="entry name" value="Glyoxalase_6"/>
    <property type="match status" value="1"/>
</dbReference>
<gene>
    <name evidence="2" type="ORF">UFOPK1493_01900</name>
</gene>
<accession>A0A6J6DFR4</accession>
<sequence length="119" mass="13113">MIGRLDEVVIDCHDAGRLAEFWLGVLGGHVVRQSHEWVALYPPHGITVSFQVVPEPKSVKNRVHLDVDVDDLEDAIEATERLGATRIGEIRWDELGGFQVMADPEGNEFCLILGATPVA</sequence>
<dbReference type="InterPro" id="IPR029068">
    <property type="entry name" value="Glyas_Bleomycin-R_OHBP_Dase"/>
</dbReference>
<dbReference type="PROSITE" id="PS51819">
    <property type="entry name" value="VOC"/>
    <property type="match status" value="1"/>
</dbReference>
<dbReference type="PANTHER" id="PTHR35908:SF1">
    <property type="entry name" value="CONSERVED PROTEIN"/>
    <property type="match status" value="1"/>
</dbReference>
<proteinExistence type="predicted"/>
<feature type="domain" description="VOC" evidence="1">
    <location>
        <begin position="4"/>
        <end position="114"/>
    </location>
</feature>
<dbReference type="PANTHER" id="PTHR35908">
    <property type="entry name" value="HYPOTHETICAL FUSION PROTEIN"/>
    <property type="match status" value="1"/>
</dbReference>
<evidence type="ECO:0000313" key="2">
    <source>
        <dbReference type="EMBL" id="CAB4562917.1"/>
    </source>
</evidence>
<dbReference type="EMBL" id="CAEZSR010000066">
    <property type="protein sequence ID" value="CAB4562917.1"/>
    <property type="molecule type" value="Genomic_DNA"/>
</dbReference>
<dbReference type="AlphaFoldDB" id="A0A6J6DFR4"/>
<dbReference type="InterPro" id="IPR041581">
    <property type="entry name" value="Glyoxalase_6"/>
</dbReference>
<dbReference type="InterPro" id="IPR037523">
    <property type="entry name" value="VOC_core"/>
</dbReference>
<dbReference type="CDD" id="cd06587">
    <property type="entry name" value="VOC"/>
    <property type="match status" value="1"/>
</dbReference>